<organism evidence="3 4">
    <name type="scientific">Zasmidium cellare</name>
    <name type="common">Wine cellar mold</name>
    <name type="synonym">Racodium cellare</name>
    <dbReference type="NCBI Taxonomy" id="395010"/>
    <lineage>
        <taxon>Eukaryota</taxon>
        <taxon>Fungi</taxon>
        <taxon>Dikarya</taxon>
        <taxon>Ascomycota</taxon>
        <taxon>Pezizomycotina</taxon>
        <taxon>Dothideomycetes</taxon>
        <taxon>Dothideomycetidae</taxon>
        <taxon>Mycosphaerellales</taxon>
        <taxon>Mycosphaerellaceae</taxon>
        <taxon>Zasmidium</taxon>
    </lineage>
</organism>
<evidence type="ECO:0000256" key="2">
    <source>
        <dbReference type="ARBA" id="ARBA00023242"/>
    </source>
</evidence>
<accession>A0ABR0E8J8</accession>
<dbReference type="CDD" id="cd12148">
    <property type="entry name" value="fungal_TF_MHR"/>
    <property type="match status" value="1"/>
</dbReference>
<comment type="subcellular location">
    <subcellularLocation>
        <location evidence="1">Nucleus</location>
    </subcellularLocation>
</comment>
<dbReference type="Pfam" id="PF11951">
    <property type="entry name" value="Fungal_trans_2"/>
    <property type="match status" value="1"/>
</dbReference>
<keyword evidence="2" id="KW-0539">Nucleus</keyword>
<reference evidence="3 4" key="1">
    <citation type="journal article" date="2023" name="G3 (Bethesda)">
        <title>A chromosome-level genome assembly of Zasmidium syzygii isolated from banana leaves.</title>
        <authorList>
            <person name="van Westerhoven A.C."/>
            <person name="Mehrabi R."/>
            <person name="Talebi R."/>
            <person name="Steentjes M.B.F."/>
            <person name="Corcolon B."/>
            <person name="Chong P.A."/>
            <person name="Kema G.H.J."/>
            <person name="Seidl M.F."/>
        </authorList>
    </citation>
    <scope>NUCLEOTIDE SEQUENCE [LARGE SCALE GENOMIC DNA]</scope>
    <source>
        <strain evidence="3 4">P124</strain>
    </source>
</reference>
<comment type="caution">
    <text evidence="3">The sequence shown here is derived from an EMBL/GenBank/DDBJ whole genome shotgun (WGS) entry which is preliminary data.</text>
</comment>
<gene>
    <name evidence="3" type="ORF">PRZ48_010407</name>
</gene>
<dbReference type="EMBL" id="JAXOVC010000008">
    <property type="protein sequence ID" value="KAK4497754.1"/>
    <property type="molecule type" value="Genomic_DNA"/>
</dbReference>
<evidence type="ECO:0000256" key="1">
    <source>
        <dbReference type="ARBA" id="ARBA00004123"/>
    </source>
</evidence>
<evidence type="ECO:0000313" key="3">
    <source>
        <dbReference type="EMBL" id="KAK4497754.1"/>
    </source>
</evidence>
<evidence type="ECO:0000313" key="4">
    <source>
        <dbReference type="Proteomes" id="UP001305779"/>
    </source>
</evidence>
<dbReference type="PANTHER" id="PTHR37534:SF2">
    <property type="entry name" value="N-ACETYLTRANSFERASE DOMAIN-CONTAINING PROTEIN"/>
    <property type="match status" value="1"/>
</dbReference>
<dbReference type="Proteomes" id="UP001305779">
    <property type="component" value="Unassembled WGS sequence"/>
</dbReference>
<dbReference type="PANTHER" id="PTHR37534">
    <property type="entry name" value="TRANSCRIPTIONAL ACTIVATOR PROTEIN UGA3"/>
    <property type="match status" value="1"/>
</dbReference>
<dbReference type="SUPFAM" id="SSF57701">
    <property type="entry name" value="Zn2/Cys6 DNA-binding domain"/>
    <property type="match status" value="1"/>
</dbReference>
<dbReference type="InterPro" id="IPR021858">
    <property type="entry name" value="Fun_TF"/>
</dbReference>
<keyword evidence="4" id="KW-1185">Reference proteome</keyword>
<dbReference type="InterPro" id="IPR001138">
    <property type="entry name" value="Zn2Cys6_DnaBD"/>
</dbReference>
<dbReference type="InterPro" id="IPR036864">
    <property type="entry name" value="Zn2-C6_fun-type_DNA-bd_sf"/>
</dbReference>
<dbReference type="CDD" id="cd00067">
    <property type="entry name" value="GAL4"/>
    <property type="match status" value="1"/>
</dbReference>
<sequence>MTADVLDLGVSPVLHPSHNHQTIGQRKLKCDENVPICDRCKLSERYCDRSQDVQIRPHKVAKTGHPPDADPSNPTEALKDPVIARLFHHYITNLAPWYDLSDAEQNFTRLIPQKALTTPLLFSAVIAFAAIHFSCIANVSMRTTAEAYHSSCVEHLLSLDETAVRSEGDVTLAAVCLLRSYEILAEDFDPNRHLSGAHAIASGQSLDLQSPSLCRAAFFNFLREDITFALMNNCPLKIDPEKLRGSYTPVSDEDQLNIVTLILGQAINASFGDSPTLRIEVGHRLDHWKRSLPPHFQPTHDSFAEDKVISTFPRTYMLHDSHVAATQYGIVAESVLASASTPDEPNKHLDNLAIRLCGLAFTADTDAVLVNSFGPINFCCRYLKSKLLQDELVRRLSGARKQTGWPVQRIIDSLQSHWKLQERGEG</sequence>
<protein>
    <recommendedName>
        <fullName evidence="5">Zn(2)-C6 fungal-type domain-containing protein</fullName>
    </recommendedName>
</protein>
<proteinExistence type="predicted"/>
<evidence type="ECO:0008006" key="5">
    <source>
        <dbReference type="Google" id="ProtNLM"/>
    </source>
</evidence>
<name>A0ABR0E8J8_ZASCE</name>